<dbReference type="InterPro" id="IPR018247">
    <property type="entry name" value="EF_Hand_1_Ca_BS"/>
</dbReference>
<dbReference type="InterPro" id="IPR002048">
    <property type="entry name" value="EF_hand_dom"/>
</dbReference>
<dbReference type="Pfam" id="PF13202">
    <property type="entry name" value="EF-hand_5"/>
    <property type="match status" value="4"/>
</dbReference>
<dbReference type="InterPro" id="IPR011992">
    <property type="entry name" value="EF-hand-dom_pair"/>
</dbReference>
<keyword evidence="5" id="KW-1185">Reference proteome</keyword>
<dbReference type="SMART" id="SM00054">
    <property type="entry name" value="EFh"/>
    <property type="match status" value="3"/>
</dbReference>
<gene>
    <name evidence="4" type="ORF">K7G82_07775</name>
</gene>
<keyword evidence="2" id="KW-0732">Signal</keyword>
<feature type="compositionally biased region" description="Basic and acidic residues" evidence="1">
    <location>
        <begin position="39"/>
        <end position="68"/>
    </location>
</feature>
<protein>
    <recommendedName>
        <fullName evidence="3">EF-hand domain-containing protein</fullName>
    </recommendedName>
</protein>
<evidence type="ECO:0000256" key="1">
    <source>
        <dbReference type="SAM" id="MobiDB-lite"/>
    </source>
</evidence>
<dbReference type="RefSeq" id="WP_222989286.1">
    <property type="nucleotide sequence ID" value="NZ_JAINVV010000004.1"/>
</dbReference>
<sequence length="185" mass="20055">MKKVIAVSALGALALAGGIAMAQTGETRAPGAPTTRADATARADARFDRLDADKDGKLTPEDRALRGKERADRMFAALDADKNGQVSRAEFDAAREKRMERRKDRAEARGERGRHGMGRMAHRGFGRDGMRGKLDANGDGTVTRAEFQAPALAMFDRVDANKDGTITLEERQAVRAAWRAKRSGS</sequence>
<reference evidence="4 5" key="1">
    <citation type="submission" date="2021-08" db="EMBL/GenBank/DDBJ databases">
        <authorList>
            <person name="Tuo L."/>
        </authorList>
    </citation>
    <scope>NUCLEOTIDE SEQUENCE [LARGE SCALE GENOMIC DNA]</scope>
    <source>
        <strain evidence="4 5">JCM 31229</strain>
    </source>
</reference>
<evidence type="ECO:0000259" key="3">
    <source>
        <dbReference type="PROSITE" id="PS50222"/>
    </source>
</evidence>
<name>A0ABS7PLS5_9SPHN</name>
<organism evidence="4 5">
    <name type="scientific">Sphingomonas colocasiae</name>
    <dbReference type="NCBI Taxonomy" id="1848973"/>
    <lineage>
        <taxon>Bacteria</taxon>
        <taxon>Pseudomonadati</taxon>
        <taxon>Pseudomonadota</taxon>
        <taxon>Alphaproteobacteria</taxon>
        <taxon>Sphingomonadales</taxon>
        <taxon>Sphingomonadaceae</taxon>
        <taxon>Sphingomonas</taxon>
    </lineage>
</organism>
<dbReference type="PROSITE" id="PS50222">
    <property type="entry name" value="EF_HAND_2"/>
    <property type="match status" value="1"/>
</dbReference>
<evidence type="ECO:0000256" key="2">
    <source>
        <dbReference type="SAM" id="SignalP"/>
    </source>
</evidence>
<feature type="region of interest" description="Disordered" evidence="1">
    <location>
        <begin position="24"/>
        <end position="68"/>
    </location>
</feature>
<dbReference type="EMBL" id="JAINVV010000004">
    <property type="protein sequence ID" value="MBY8822183.1"/>
    <property type="molecule type" value="Genomic_DNA"/>
</dbReference>
<dbReference type="Gene3D" id="1.10.238.10">
    <property type="entry name" value="EF-hand"/>
    <property type="match status" value="2"/>
</dbReference>
<feature type="domain" description="EF-hand" evidence="3">
    <location>
        <begin position="66"/>
        <end position="101"/>
    </location>
</feature>
<comment type="caution">
    <text evidence="4">The sequence shown here is derived from an EMBL/GenBank/DDBJ whole genome shotgun (WGS) entry which is preliminary data.</text>
</comment>
<accession>A0ABS7PLS5</accession>
<feature type="signal peptide" evidence="2">
    <location>
        <begin position="1"/>
        <end position="22"/>
    </location>
</feature>
<dbReference type="SUPFAM" id="SSF47473">
    <property type="entry name" value="EF-hand"/>
    <property type="match status" value="1"/>
</dbReference>
<feature type="compositionally biased region" description="Low complexity" evidence="1">
    <location>
        <begin position="24"/>
        <end position="38"/>
    </location>
</feature>
<dbReference type="PROSITE" id="PS00018">
    <property type="entry name" value="EF_HAND_1"/>
    <property type="match status" value="1"/>
</dbReference>
<feature type="compositionally biased region" description="Basic and acidic residues" evidence="1">
    <location>
        <begin position="89"/>
        <end position="114"/>
    </location>
</feature>
<feature type="compositionally biased region" description="Basic residues" evidence="1">
    <location>
        <begin position="115"/>
        <end position="124"/>
    </location>
</feature>
<feature type="chain" id="PRO_5047016736" description="EF-hand domain-containing protein" evidence="2">
    <location>
        <begin position="23"/>
        <end position="185"/>
    </location>
</feature>
<dbReference type="CDD" id="cd00051">
    <property type="entry name" value="EFh"/>
    <property type="match status" value="1"/>
</dbReference>
<proteinExistence type="predicted"/>
<dbReference type="Proteomes" id="UP000706039">
    <property type="component" value="Unassembled WGS sequence"/>
</dbReference>
<feature type="region of interest" description="Disordered" evidence="1">
    <location>
        <begin position="86"/>
        <end position="132"/>
    </location>
</feature>
<evidence type="ECO:0000313" key="4">
    <source>
        <dbReference type="EMBL" id="MBY8822183.1"/>
    </source>
</evidence>
<evidence type="ECO:0000313" key="5">
    <source>
        <dbReference type="Proteomes" id="UP000706039"/>
    </source>
</evidence>